<dbReference type="InterPro" id="IPR007484">
    <property type="entry name" value="Peptidase_M28"/>
</dbReference>
<gene>
    <name evidence="2" type="ORF">KDA10_02480</name>
</gene>
<name>A0A955E102_UNCKA</name>
<dbReference type="SUPFAM" id="SSF53187">
    <property type="entry name" value="Zn-dependent exopeptidases"/>
    <property type="match status" value="1"/>
</dbReference>
<proteinExistence type="predicted"/>
<dbReference type="Proteomes" id="UP000714817">
    <property type="component" value="Unassembled WGS sequence"/>
</dbReference>
<organism evidence="2 3">
    <name type="scientific">candidate division WWE3 bacterium</name>
    <dbReference type="NCBI Taxonomy" id="2053526"/>
    <lineage>
        <taxon>Bacteria</taxon>
        <taxon>Katanobacteria</taxon>
    </lineage>
</organism>
<sequence>MENNFTDFLIELTNISPRRGINEQKAAQSIKKYLTEAGVDFTTQEFETIIPDIKKAELYADGEKIPCLGASFVSGHIDNKATIVNATGPNVQNPMIIFNPVSLGVCLQQFKKYPAVTINRDSVIQLIMANNIKGEVIVEDFKFISQNILVGNTSNPENIVFAHYDSLIGGALDNGGAVDVLYQLITDDKNLLINNLFVFIGSEEESTSSEDGLWGFNIFDKKYHELLLSCKKVIVLDGVGIGKPKFVSNHIDWVFGVDRDMDKISPKVLWMQNDQTIVMKYYHSDLDTISILKTEHLNEAKELLLSEIS</sequence>
<comment type="caution">
    <text evidence="2">The sequence shown here is derived from an EMBL/GenBank/DDBJ whole genome shotgun (WGS) entry which is preliminary data.</text>
</comment>
<reference evidence="2" key="1">
    <citation type="submission" date="2020-04" db="EMBL/GenBank/DDBJ databases">
        <authorList>
            <person name="Zhang T."/>
        </authorList>
    </citation>
    <scope>NUCLEOTIDE SEQUENCE</scope>
    <source>
        <strain evidence="2">HKST-UBA80</strain>
    </source>
</reference>
<protein>
    <recommendedName>
        <fullName evidence="1">Peptidase M28 domain-containing protein</fullName>
    </recommendedName>
</protein>
<evidence type="ECO:0000259" key="1">
    <source>
        <dbReference type="Pfam" id="PF04389"/>
    </source>
</evidence>
<dbReference type="EMBL" id="JAGQNY010000008">
    <property type="protein sequence ID" value="MCA9302203.1"/>
    <property type="molecule type" value="Genomic_DNA"/>
</dbReference>
<feature type="domain" description="Peptidase M28" evidence="1">
    <location>
        <begin position="152"/>
        <end position="248"/>
    </location>
</feature>
<accession>A0A955E102</accession>
<evidence type="ECO:0000313" key="3">
    <source>
        <dbReference type="Proteomes" id="UP000714817"/>
    </source>
</evidence>
<dbReference type="Gene3D" id="3.40.630.10">
    <property type="entry name" value="Zn peptidases"/>
    <property type="match status" value="1"/>
</dbReference>
<reference evidence="2" key="2">
    <citation type="journal article" date="2021" name="Microbiome">
        <title>Successional dynamics and alternative stable states in a saline activated sludge microbial community over 9 years.</title>
        <authorList>
            <person name="Wang Y."/>
            <person name="Ye J."/>
            <person name="Ju F."/>
            <person name="Liu L."/>
            <person name="Boyd J.A."/>
            <person name="Deng Y."/>
            <person name="Parks D.H."/>
            <person name="Jiang X."/>
            <person name="Yin X."/>
            <person name="Woodcroft B.J."/>
            <person name="Tyson G.W."/>
            <person name="Hugenholtz P."/>
            <person name="Polz M.F."/>
            <person name="Zhang T."/>
        </authorList>
    </citation>
    <scope>NUCLEOTIDE SEQUENCE</scope>
    <source>
        <strain evidence="2">HKST-UBA80</strain>
    </source>
</reference>
<evidence type="ECO:0000313" key="2">
    <source>
        <dbReference type="EMBL" id="MCA9302203.1"/>
    </source>
</evidence>
<dbReference type="Pfam" id="PF04389">
    <property type="entry name" value="Peptidase_M28"/>
    <property type="match status" value="1"/>
</dbReference>
<dbReference type="AlphaFoldDB" id="A0A955E102"/>